<evidence type="ECO:0000256" key="1">
    <source>
        <dbReference type="SAM" id="Phobius"/>
    </source>
</evidence>
<proteinExistence type="predicted"/>
<organism evidence="2 3">
    <name type="scientific">Pseudomonas fluorescens</name>
    <dbReference type="NCBI Taxonomy" id="294"/>
    <lineage>
        <taxon>Bacteria</taxon>
        <taxon>Pseudomonadati</taxon>
        <taxon>Pseudomonadota</taxon>
        <taxon>Gammaproteobacteria</taxon>
        <taxon>Pseudomonadales</taxon>
        <taxon>Pseudomonadaceae</taxon>
        <taxon>Pseudomonas</taxon>
    </lineage>
</organism>
<sequence>MGEHTWVLDLLRLLVEYGDSWKVWVGLAIVSLSIVIWRAKHFRFLIEVSKGDD</sequence>
<protein>
    <submittedName>
        <fullName evidence="2">Uncharacterized protein</fullName>
    </submittedName>
</protein>
<accession>A0A3S4MJY8</accession>
<evidence type="ECO:0000313" key="2">
    <source>
        <dbReference type="EMBL" id="VEE47103.1"/>
    </source>
</evidence>
<name>A0A3S4MJY8_PSEFL</name>
<keyword evidence="1" id="KW-0472">Membrane</keyword>
<keyword evidence="1" id="KW-1133">Transmembrane helix</keyword>
<dbReference type="Proteomes" id="UP000278078">
    <property type="component" value="Chromosome"/>
</dbReference>
<reference evidence="2 3" key="1">
    <citation type="submission" date="2018-12" db="EMBL/GenBank/DDBJ databases">
        <authorList>
            <consortium name="Pathogen Informatics"/>
        </authorList>
    </citation>
    <scope>NUCLEOTIDE SEQUENCE [LARGE SCALE GENOMIC DNA]</scope>
    <source>
        <strain evidence="2 3">NCTC10783</strain>
    </source>
</reference>
<feature type="transmembrane region" description="Helical" evidence="1">
    <location>
        <begin position="20"/>
        <end position="37"/>
    </location>
</feature>
<dbReference type="AlphaFoldDB" id="A0A3S4MJY8"/>
<keyword evidence="1" id="KW-0812">Transmembrane</keyword>
<dbReference type="EMBL" id="LR134300">
    <property type="protein sequence ID" value="VEE47103.1"/>
    <property type="molecule type" value="Genomic_DNA"/>
</dbReference>
<gene>
    <name evidence="2" type="ORF">NCTC10783_02981</name>
</gene>
<evidence type="ECO:0000313" key="3">
    <source>
        <dbReference type="Proteomes" id="UP000278078"/>
    </source>
</evidence>